<dbReference type="InterPro" id="IPR011042">
    <property type="entry name" value="6-blade_b-propeller_TolB-like"/>
</dbReference>
<dbReference type="InterPro" id="IPR011659">
    <property type="entry name" value="WD40"/>
</dbReference>
<dbReference type="GO" id="GO:0004252">
    <property type="term" value="F:serine-type endopeptidase activity"/>
    <property type="evidence" value="ECO:0007669"/>
    <property type="project" value="TreeGrafter"/>
</dbReference>
<feature type="domain" description="Peptidase S9 prolyl oligopeptidase catalytic" evidence="4">
    <location>
        <begin position="434"/>
        <end position="639"/>
    </location>
</feature>
<evidence type="ECO:0000256" key="3">
    <source>
        <dbReference type="SAM" id="SignalP"/>
    </source>
</evidence>
<dbReference type="Pfam" id="PF07676">
    <property type="entry name" value="PD40"/>
    <property type="match status" value="1"/>
</dbReference>
<accession>A0A418NVJ9</accession>
<dbReference type="PANTHER" id="PTHR42776:SF27">
    <property type="entry name" value="DIPEPTIDYL PEPTIDASE FAMILY MEMBER 6"/>
    <property type="match status" value="1"/>
</dbReference>
<sequence length="643" mass="70323">MRWISLPLAIVSLSGPALAQDDAEAVVDKPAAIVADGIPAIPASLAEETRPYFEYRTASFGGWNAADRSMIVRTRFADTAQVHRVATPGGARMQMTFEAEPIGGATYSPDGSVLLVSKDIGGNEFDQIFRYENGQLVLMTDGTSRNGLGAWSSDGSLVAFSSTKRNGRDTDLYVMDPRDPSTTRMLAERQGGGWFVVDFTPDDSAALVANYISVQNIELYRIDLATGEETRITDPGNPIAFSGIEYAPDGRLWISTDQGSDFKRLGTLDPSTGAFTPVVEEEWDIASFDISEDGSFIAYEVNAAGRSQLKIYDTEGGAIRAADLPPGVVGGFEIAPWGDVGFTFSSNQASSDAYSLDPETLELTRWTVSETGGLDPTANVLPELVEIESFDGEPMSGFLYRPDPERFPGPRPLIVDIHGGPEGQSSASFQGRANYLINEWGVAIFEPNVRGSTGYGKRFVSLDNGPFQREDSVRDIGAFLDVLEADRAIDATRMMVTGGSYGGYMCYASALRYGDRFDAAACVVAISNFVTFLENTEDYRRDLRRVEYGDERDPQQRAKLIEISPLTRIDELDIPLLVATGANDPRVPASEADQVIEAVRANGREAWHFLAENEGHGFARKENADYYYWTFLTFVRENLLSDN</sequence>
<name>A0A418NVJ9_9SPHN</name>
<feature type="signal peptide" evidence="3">
    <location>
        <begin position="1"/>
        <end position="19"/>
    </location>
</feature>
<dbReference type="SUPFAM" id="SSF69304">
    <property type="entry name" value="Tricorn protease N-terminal domain"/>
    <property type="match status" value="1"/>
</dbReference>
<dbReference type="PANTHER" id="PTHR42776">
    <property type="entry name" value="SERINE PEPTIDASE S9 FAMILY MEMBER"/>
    <property type="match status" value="1"/>
</dbReference>
<dbReference type="Proteomes" id="UP000286576">
    <property type="component" value="Unassembled WGS sequence"/>
</dbReference>
<keyword evidence="2" id="KW-0720">Serine protease</keyword>
<proteinExistence type="predicted"/>
<keyword evidence="3" id="KW-0732">Signal</keyword>
<dbReference type="Pfam" id="PF00326">
    <property type="entry name" value="Peptidase_S9"/>
    <property type="match status" value="1"/>
</dbReference>
<dbReference type="Gene3D" id="3.40.50.1820">
    <property type="entry name" value="alpha/beta hydrolase"/>
    <property type="match status" value="1"/>
</dbReference>
<keyword evidence="2" id="KW-0645">Protease</keyword>
<dbReference type="OrthoDB" id="1094230at2"/>
<dbReference type="AlphaFoldDB" id="A0A418NVJ9"/>
<evidence type="ECO:0000259" key="4">
    <source>
        <dbReference type="Pfam" id="PF00326"/>
    </source>
</evidence>
<dbReference type="GO" id="GO:0006508">
    <property type="term" value="P:proteolysis"/>
    <property type="evidence" value="ECO:0007669"/>
    <property type="project" value="InterPro"/>
</dbReference>
<dbReference type="InterPro" id="IPR001375">
    <property type="entry name" value="Peptidase_S9_cat"/>
</dbReference>
<evidence type="ECO:0000313" key="5">
    <source>
        <dbReference type="EMBL" id="RIV88034.1"/>
    </source>
</evidence>
<evidence type="ECO:0000256" key="2">
    <source>
        <dbReference type="ARBA" id="ARBA00022825"/>
    </source>
</evidence>
<dbReference type="InterPro" id="IPR029058">
    <property type="entry name" value="AB_hydrolase_fold"/>
</dbReference>
<protein>
    <submittedName>
        <fullName evidence="5">S9 family peptidase</fullName>
    </submittedName>
</protein>
<dbReference type="RefSeq" id="WP_119586018.1">
    <property type="nucleotide sequence ID" value="NZ_CAWODQ010000012.1"/>
</dbReference>
<dbReference type="Gene3D" id="2.120.10.30">
    <property type="entry name" value="TolB, C-terminal domain"/>
    <property type="match status" value="1"/>
</dbReference>
<dbReference type="EMBL" id="QXFL01000002">
    <property type="protein sequence ID" value="RIV88034.1"/>
    <property type="molecule type" value="Genomic_DNA"/>
</dbReference>
<keyword evidence="1" id="KW-0378">Hydrolase</keyword>
<gene>
    <name evidence="5" type="ORF">D2V07_03690</name>
</gene>
<evidence type="ECO:0000256" key="1">
    <source>
        <dbReference type="ARBA" id="ARBA00022801"/>
    </source>
</evidence>
<dbReference type="SUPFAM" id="SSF53474">
    <property type="entry name" value="alpha/beta-Hydrolases"/>
    <property type="match status" value="1"/>
</dbReference>
<keyword evidence="6" id="KW-1185">Reference proteome</keyword>
<reference evidence="5 6" key="1">
    <citation type="submission" date="2018-08" db="EMBL/GenBank/DDBJ databases">
        <title>Erythrobacter zhengii sp.nov., a bacterium isolated from deep-sea sediment.</title>
        <authorList>
            <person name="Fang C."/>
            <person name="Wu Y.-H."/>
            <person name="Sun C."/>
            <person name="Wang H."/>
            <person name="Cheng H."/>
            <person name="Meng F.-X."/>
            <person name="Wang C.-S."/>
            <person name="Xu X.-W."/>
        </authorList>
    </citation>
    <scope>NUCLEOTIDE SEQUENCE [LARGE SCALE GENOMIC DNA]</scope>
    <source>
        <strain evidence="5 6">V18</strain>
    </source>
</reference>
<comment type="caution">
    <text evidence="5">The sequence shown here is derived from an EMBL/GenBank/DDBJ whole genome shotgun (WGS) entry which is preliminary data.</text>
</comment>
<feature type="chain" id="PRO_5018992539" evidence="3">
    <location>
        <begin position="20"/>
        <end position="643"/>
    </location>
</feature>
<organism evidence="5 6">
    <name type="scientific">Aurantiacibacter zhengii</name>
    <dbReference type="NCBI Taxonomy" id="2307003"/>
    <lineage>
        <taxon>Bacteria</taxon>
        <taxon>Pseudomonadati</taxon>
        <taxon>Pseudomonadota</taxon>
        <taxon>Alphaproteobacteria</taxon>
        <taxon>Sphingomonadales</taxon>
        <taxon>Erythrobacteraceae</taxon>
        <taxon>Aurantiacibacter</taxon>
    </lineage>
</organism>
<evidence type="ECO:0000313" key="6">
    <source>
        <dbReference type="Proteomes" id="UP000286576"/>
    </source>
</evidence>